<dbReference type="Proteomes" id="UP000237839">
    <property type="component" value="Unassembled WGS sequence"/>
</dbReference>
<accession>A0A2S9H3R8</accession>
<keyword evidence="1" id="KW-0472">Membrane</keyword>
<keyword evidence="3" id="KW-1185">Reference proteome</keyword>
<name>A0A2S9H3R8_9BURK</name>
<protein>
    <submittedName>
        <fullName evidence="2">Uncharacterized protein</fullName>
    </submittedName>
</protein>
<proteinExistence type="predicted"/>
<dbReference type="AlphaFoldDB" id="A0A2S9H3R8"/>
<evidence type="ECO:0000313" key="2">
    <source>
        <dbReference type="EMBL" id="PRC94618.1"/>
    </source>
</evidence>
<gene>
    <name evidence="2" type="ORF">S2091_0621</name>
</gene>
<comment type="caution">
    <text evidence="2">The sequence shown here is derived from an EMBL/GenBank/DDBJ whole genome shotgun (WGS) entry which is preliminary data.</text>
</comment>
<keyword evidence="1" id="KW-1133">Transmembrane helix</keyword>
<keyword evidence="1" id="KW-0812">Transmembrane</keyword>
<organism evidence="2 3">
    <name type="scientific">Solimicrobium silvestre</name>
    <dbReference type="NCBI Taxonomy" id="2099400"/>
    <lineage>
        <taxon>Bacteria</taxon>
        <taxon>Pseudomonadati</taxon>
        <taxon>Pseudomonadota</taxon>
        <taxon>Betaproteobacteria</taxon>
        <taxon>Burkholderiales</taxon>
        <taxon>Oxalobacteraceae</taxon>
        <taxon>Solimicrobium</taxon>
    </lineage>
</organism>
<dbReference type="EMBL" id="PUGF01000002">
    <property type="protein sequence ID" value="PRC94618.1"/>
    <property type="molecule type" value="Genomic_DNA"/>
</dbReference>
<sequence>MLGWCYLISPDKIMNVAISFQYPEPSAPKPPRKLNADIVVFTVAFVFMLIAWSGNLTSAKVSSLVMASISQVALLNETVSAALSFHDDERILINNRADGQMIFSQTTHRYLKFNSVVQHYVHQAWGASQLTPFMRGVELPKRRSYFHS</sequence>
<evidence type="ECO:0000256" key="1">
    <source>
        <dbReference type="SAM" id="Phobius"/>
    </source>
</evidence>
<reference evidence="2 3" key="1">
    <citation type="submission" date="2018-02" db="EMBL/GenBank/DDBJ databases">
        <title>Solimicrobium silvestre gen. nov., sp. nov., isolated from alpine forest soil.</title>
        <authorList>
            <person name="Margesin R."/>
            <person name="Albuquerque L."/>
            <person name="Zhang D.-C."/>
            <person name="Froufe H.J.C."/>
            <person name="Severino R."/>
            <person name="Roxo I."/>
            <person name="Egas C."/>
            <person name="Da Costa M.S."/>
        </authorList>
    </citation>
    <scope>NUCLEOTIDE SEQUENCE [LARGE SCALE GENOMIC DNA]</scope>
    <source>
        <strain evidence="2 3">S20-91</strain>
    </source>
</reference>
<evidence type="ECO:0000313" key="3">
    <source>
        <dbReference type="Proteomes" id="UP000237839"/>
    </source>
</evidence>
<feature type="transmembrane region" description="Helical" evidence="1">
    <location>
        <begin position="38"/>
        <end position="56"/>
    </location>
</feature>